<dbReference type="InterPro" id="IPR012670">
    <property type="entry name" value="T3SS_YscI/HrpB"/>
</dbReference>
<keyword evidence="3" id="KW-1185">Reference proteome</keyword>
<evidence type="ECO:0000256" key="1">
    <source>
        <dbReference type="SAM" id="MobiDB-lite"/>
    </source>
</evidence>
<feature type="region of interest" description="Disordered" evidence="1">
    <location>
        <begin position="1"/>
        <end position="20"/>
    </location>
</feature>
<evidence type="ECO:0000313" key="3">
    <source>
        <dbReference type="Proteomes" id="UP000746535"/>
    </source>
</evidence>
<accession>A0ABX0YMP3</accession>
<dbReference type="EMBL" id="JAAVJI010000019">
    <property type="protein sequence ID" value="NJP03427.1"/>
    <property type="molecule type" value="Genomic_DNA"/>
</dbReference>
<reference evidence="2 3" key="1">
    <citation type="submission" date="2020-03" db="EMBL/GenBank/DDBJ databases">
        <authorList>
            <person name="Wang L."/>
            <person name="He N."/>
            <person name="Li Y."/>
            <person name="Fang Y."/>
            <person name="Zhang F."/>
        </authorList>
    </citation>
    <scope>NUCLEOTIDE SEQUENCE [LARGE SCALE GENOMIC DNA]</scope>
    <source>
        <strain evidence="3">hsmgli-8</strain>
    </source>
</reference>
<comment type="caution">
    <text evidence="2">The sequence shown here is derived from an EMBL/GenBank/DDBJ whole genome shotgun (WGS) entry which is preliminary data.</text>
</comment>
<evidence type="ECO:0000313" key="2">
    <source>
        <dbReference type="EMBL" id="NJP03427.1"/>
    </source>
</evidence>
<dbReference type="Pfam" id="PF17001">
    <property type="entry name" value="T3SS_basalb_I"/>
    <property type="match status" value="1"/>
</dbReference>
<proteinExistence type="predicted"/>
<organism evidence="2 3">
    <name type="scientific">Pseudomonas quercus</name>
    <dbReference type="NCBI Taxonomy" id="2722792"/>
    <lineage>
        <taxon>Bacteria</taxon>
        <taxon>Pseudomonadati</taxon>
        <taxon>Pseudomonadota</taxon>
        <taxon>Gammaproteobacteria</taxon>
        <taxon>Pseudomonadales</taxon>
        <taxon>Pseudomonadaceae</taxon>
        <taxon>Pseudomonas</taxon>
    </lineage>
</organism>
<sequence>MTITSVSKHTATKADDDLEQGLVHEPSSADVDFFSAAMGAAQVASVGAGPLPALMAGALSGRVQATDKLSQQAMRSMKAAAVGEDPTDITEMSRALSNYSLQTAVTTKVVNKVGQTLDKLTNLQ</sequence>
<protein>
    <submittedName>
        <fullName evidence="2">Type III secretion system inner rod subunit SctI</fullName>
    </submittedName>
</protein>
<dbReference type="RefSeq" id="WP_168085988.1">
    <property type="nucleotide sequence ID" value="NZ_JAAVJI010000019.1"/>
</dbReference>
<dbReference type="Proteomes" id="UP000746535">
    <property type="component" value="Unassembled WGS sequence"/>
</dbReference>
<name>A0ABX0YMP3_9PSED</name>
<dbReference type="NCBIfam" id="TIGR02497">
    <property type="entry name" value="yscI_hrpB_dom"/>
    <property type="match status" value="1"/>
</dbReference>
<gene>
    <name evidence="2" type="primary">sctI</name>
    <name evidence="2" type="ORF">HBH25_21555</name>
</gene>